<dbReference type="Pfam" id="PF00069">
    <property type="entry name" value="Pkinase"/>
    <property type="match status" value="1"/>
</dbReference>
<gene>
    <name evidence="4" type="ORF">C0Q70_04430</name>
</gene>
<feature type="compositionally biased region" description="Polar residues" evidence="2">
    <location>
        <begin position="667"/>
        <end position="690"/>
    </location>
</feature>
<feature type="region of interest" description="Disordered" evidence="2">
    <location>
        <begin position="667"/>
        <end position="693"/>
    </location>
</feature>
<protein>
    <recommendedName>
        <fullName evidence="3">Protein kinase domain-containing protein</fullName>
    </recommendedName>
</protein>
<dbReference type="FunFam" id="1.25.10.10:FF:000189">
    <property type="entry name" value="SCY1-like pseudokinase 2"/>
    <property type="match status" value="1"/>
</dbReference>
<dbReference type="Gene3D" id="1.10.510.10">
    <property type="entry name" value="Transferase(Phosphotransferase) domain 1"/>
    <property type="match status" value="1"/>
</dbReference>
<dbReference type="SUPFAM" id="SSF48371">
    <property type="entry name" value="ARM repeat"/>
    <property type="match status" value="1"/>
</dbReference>
<keyword evidence="5" id="KW-1185">Reference proteome</keyword>
<proteinExistence type="inferred from homology"/>
<comment type="caution">
    <text evidence="4">The sequence shown here is derived from an EMBL/GenBank/DDBJ whole genome shotgun (WGS) entry which is preliminary data.</text>
</comment>
<sequence length="913" mass="100318">MEVFNKLKSAVSNVLPGNPLSRDYDLIGQVASCGPGLLWKIYAAVKRSTKEEASVFVFEKKSADHISRSDRETLIDLLRGGVQQLTKLRHPQILAVIHPIEESRESLAFATEPVFASLSNVLGKLSNISSVPRDLQEFQLHDMEIRHGILQLAEGLRFLHNDAKLLHGNINPEAVVLTRQGTWKLAGFEFCLHSTDPQVSDPMFLWREWRGDIIHLLQPHLDFLAPEYVLTQHCGAPSDMFSLGLLIYAVFAKGMTFLQCNGQLSSYKKNAEKLRHMTANQLGEVPEGLREHVKLLLNMEPAVRPDAAQLSKVPYFEELGCVTLRYLDTLFQRENIEKSNFFKGLPKVVAKLPKRVNLHRILPPLVKESFNADMVPFLLPTMLLMAQQASQLEYQQHILPALIPLFKLQSPVQVVLIFMQNMGLLLSKTPKSDIQTHVLPMIFRALEADSPQIQELCLSIIPTFAELVEYPTLKNSLIPRIKKLCLATSTLTVRVNSLLCIGQLLDYMDRWYVMDEILPFLSTIPSREPAVLMSILGIHKVSLEDSKLGITKDALASKILPFLIPLSVDSNLNLTQFNAFMAVIRDMLGKVEGEHRSKLEQLDQMKQEQRSVEITRVSGQDCDGSGDTAPHHNKPPSMMDKFLSGVGLSTLMGSQKSGLVDVKSNGTSFSSQTSGISMSVNQQGATSPVVSTPIAPKKTTLSLEEKLKLAQQQEQQQRLKSQSSLNPTPASTTSIKNKVAGGPRDLTSTLMDNGRSVFSSREPVGSGLPKGACNWQQSNNSRQTLAGKVDSQRSKVDLSAFDSLMTSPNTAPQSLNQMMSASGQGFGATGLQLYSHSNSQNPIIMGQSTWGGPRVGMTQGPMVPIVPGQTTFGQLSNDWPAASVTSSAMGQTSATGNMSSAASNYSTLGDLLG</sequence>
<dbReference type="AlphaFoldDB" id="A0A2T7PIC6"/>
<feature type="compositionally biased region" description="Polar residues" evidence="2">
    <location>
        <begin position="726"/>
        <end position="736"/>
    </location>
</feature>
<dbReference type="Proteomes" id="UP000245119">
    <property type="component" value="Linkage Group LG3"/>
</dbReference>
<dbReference type="Gene3D" id="1.25.10.10">
    <property type="entry name" value="Leucine-rich Repeat Variant"/>
    <property type="match status" value="1"/>
</dbReference>
<dbReference type="PANTHER" id="PTHR12984">
    <property type="entry name" value="SCY1-RELATED S/T PROTEIN KINASE-LIKE"/>
    <property type="match status" value="1"/>
</dbReference>
<dbReference type="PROSITE" id="PS50011">
    <property type="entry name" value="PROTEIN_KINASE_DOM"/>
    <property type="match status" value="1"/>
</dbReference>
<feature type="region of interest" description="Disordered" evidence="2">
    <location>
        <begin position="602"/>
        <end position="642"/>
    </location>
</feature>
<dbReference type="SUPFAM" id="SSF56112">
    <property type="entry name" value="Protein kinase-like (PK-like)"/>
    <property type="match status" value="1"/>
</dbReference>
<evidence type="ECO:0000256" key="1">
    <source>
        <dbReference type="ARBA" id="ARBA00038349"/>
    </source>
</evidence>
<feature type="compositionally biased region" description="Low complexity" evidence="2">
    <location>
        <begin position="709"/>
        <end position="725"/>
    </location>
</feature>
<evidence type="ECO:0000259" key="3">
    <source>
        <dbReference type="PROSITE" id="PS50011"/>
    </source>
</evidence>
<name>A0A2T7PIC6_POMCA</name>
<dbReference type="GO" id="GO:0004672">
    <property type="term" value="F:protein kinase activity"/>
    <property type="evidence" value="ECO:0007669"/>
    <property type="project" value="InterPro"/>
</dbReference>
<dbReference type="InterPro" id="IPR011009">
    <property type="entry name" value="Kinase-like_dom_sf"/>
</dbReference>
<dbReference type="Gene3D" id="3.30.200.20">
    <property type="entry name" value="Phosphorylase Kinase, domain 1"/>
    <property type="match status" value="1"/>
</dbReference>
<feature type="domain" description="Protein kinase" evidence="3">
    <location>
        <begin position="27"/>
        <end position="316"/>
    </location>
</feature>
<feature type="region of interest" description="Disordered" evidence="2">
    <location>
        <begin position="709"/>
        <end position="768"/>
    </location>
</feature>
<dbReference type="EMBL" id="PZQS01000003">
    <property type="protein sequence ID" value="PVD33181.1"/>
    <property type="molecule type" value="Genomic_DNA"/>
</dbReference>
<accession>A0A2T7PIC6</accession>
<evidence type="ECO:0000313" key="4">
    <source>
        <dbReference type="EMBL" id="PVD33181.1"/>
    </source>
</evidence>
<reference evidence="4 5" key="1">
    <citation type="submission" date="2018-04" db="EMBL/GenBank/DDBJ databases">
        <title>The genome of golden apple snail Pomacea canaliculata provides insight into stress tolerance and invasive adaptation.</title>
        <authorList>
            <person name="Liu C."/>
            <person name="Liu B."/>
            <person name="Ren Y."/>
            <person name="Zhang Y."/>
            <person name="Wang H."/>
            <person name="Li S."/>
            <person name="Jiang F."/>
            <person name="Yin L."/>
            <person name="Zhang G."/>
            <person name="Qian W."/>
            <person name="Fan W."/>
        </authorList>
    </citation>
    <scope>NUCLEOTIDE SEQUENCE [LARGE SCALE GENOMIC DNA]</scope>
    <source>
        <strain evidence="4">SZHN2017</strain>
        <tissue evidence="4">Muscle</tissue>
    </source>
</reference>
<dbReference type="FunFam" id="3.30.200.20:FF:000179">
    <property type="entry name" value="SCY1 like pseudokinase 2"/>
    <property type="match status" value="1"/>
</dbReference>
<dbReference type="SMART" id="SM00220">
    <property type="entry name" value="S_TKc"/>
    <property type="match status" value="1"/>
</dbReference>
<organism evidence="4 5">
    <name type="scientific">Pomacea canaliculata</name>
    <name type="common">Golden apple snail</name>
    <dbReference type="NCBI Taxonomy" id="400727"/>
    <lineage>
        <taxon>Eukaryota</taxon>
        <taxon>Metazoa</taxon>
        <taxon>Spiralia</taxon>
        <taxon>Lophotrochozoa</taxon>
        <taxon>Mollusca</taxon>
        <taxon>Gastropoda</taxon>
        <taxon>Caenogastropoda</taxon>
        <taxon>Architaenioglossa</taxon>
        <taxon>Ampullarioidea</taxon>
        <taxon>Ampullariidae</taxon>
        <taxon>Pomacea</taxon>
    </lineage>
</organism>
<dbReference type="InterPro" id="IPR000719">
    <property type="entry name" value="Prot_kinase_dom"/>
</dbReference>
<feature type="compositionally biased region" description="Basic and acidic residues" evidence="2">
    <location>
        <begin position="602"/>
        <end position="613"/>
    </location>
</feature>
<evidence type="ECO:0000256" key="2">
    <source>
        <dbReference type="SAM" id="MobiDB-lite"/>
    </source>
</evidence>
<dbReference type="InterPro" id="IPR016024">
    <property type="entry name" value="ARM-type_fold"/>
</dbReference>
<dbReference type="PANTHER" id="PTHR12984:SF6">
    <property type="entry name" value="SCY1-LIKE PROTEIN 2"/>
    <property type="match status" value="1"/>
</dbReference>
<dbReference type="InterPro" id="IPR051177">
    <property type="entry name" value="CIK-Related_Protein"/>
</dbReference>
<dbReference type="GO" id="GO:0005524">
    <property type="term" value="F:ATP binding"/>
    <property type="evidence" value="ECO:0007669"/>
    <property type="project" value="InterPro"/>
</dbReference>
<feature type="compositionally biased region" description="Polar residues" evidence="2">
    <location>
        <begin position="746"/>
        <end position="759"/>
    </location>
</feature>
<dbReference type="CDD" id="cd14011">
    <property type="entry name" value="PK_SCY1_like"/>
    <property type="match status" value="1"/>
</dbReference>
<evidence type="ECO:0000313" key="5">
    <source>
        <dbReference type="Proteomes" id="UP000245119"/>
    </source>
</evidence>
<comment type="similarity">
    <text evidence="1">Belongs to the protein kinase superfamily.</text>
</comment>
<dbReference type="OrthoDB" id="79687at2759"/>
<dbReference type="InterPro" id="IPR011989">
    <property type="entry name" value="ARM-like"/>
</dbReference>